<protein>
    <submittedName>
        <fullName evidence="2">ABC transporter permease</fullName>
    </submittedName>
</protein>
<evidence type="ECO:0000256" key="1">
    <source>
        <dbReference type="SAM" id="Phobius"/>
    </source>
</evidence>
<reference evidence="2 3" key="1">
    <citation type="journal article" date="2019" name="Nat. Microbiol.">
        <title>Mediterranean grassland soil C-N compound turnover is dependent on rainfall and depth, and is mediated by genomically divergent microorganisms.</title>
        <authorList>
            <person name="Diamond S."/>
            <person name="Andeer P.F."/>
            <person name="Li Z."/>
            <person name="Crits-Christoph A."/>
            <person name="Burstein D."/>
            <person name="Anantharaman K."/>
            <person name="Lane K.R."/>
            <person name="Thomas B.C."/>
            <person name="Pan C."/>
            <person name="Northen T.R."/>
            <person name="Banfield J.F."/>
        </authorList>
    </citation>
    <scope>NUCLEOTIDE SEQUENCE [LARGE SCALE GENOMIC DNA]</scope>
    <source>
        <strain evidence="2">WS_8</strain>
    </source>
</reference>
<keyword evidence="1" id="KW-1133">Transmembrane helix</keyword>
<evidence type="ECO:0000313" key="3">
    <source>
        <dbReference type="Proteomes" id="UP000316609"/>
    </source>
</evidence>
<feature type="transmembrane region" description="Helical" evidence="1">
    <location>
        <begin position="20"/>
        <end position="40"/>
    </location>
</feature>
<comment type="caution">
    <text evidence="2">The sequence shown here is derived from an EMBL/GenBank/DDBJ whole genome shotgun (WGS) entry which is preliminary data.</text>
</comment>
<feature type="transmembrane region" description="Helical" evidence="1">
    <location>
        <begin position="196"/>
        <end position="214"/>
    </location>
</feature>
<name>A0A538TYP4_UNCEI</name>
<feature type="transmembrane region" description="Helical" evidence="1">
    <location>
        <begin position="258"/>
        <end position="281"/>
    </location>
</feature>
<feature type="transmembrane region" description="Helical" evidence="1">
    <location>
        <begin position="165"/>
        <end position="184"/>
    </location>
</feature>
<organism evidence="2 3">
    <name type="scientific">Eiseniibacteriota bacterium</name>
    <dbReference type="NCBI Taxonomy" id="2212470"/>
    <lineage>
        <taxon>Bacteria</taxon>
        <taxon>Candidatus Eiseniibacteriota</taxon>
    </lineage>
</organism>
<dbReference type="EMBL" id="VBOY01000001">
    <property type="protein sequence ID" value="TMQ68774.1"/>
    <property type="molecule type" value="Genomic_DNA"/>
</dbReference>
<keyword evidence="1" id="KW-0472">Membrane</keyword>
<dbReference type="AlphaFoldDB" id="A0A538TYP4"/>
<proteinExistence type="predicted"/>
<feature type="transmembrane region" description="Helical" evidence="1">
    <location>
        <begin position="63"/>
        <end position="86"/>
    </location>
</feature>
<sequence length="290" mass="31354">MRSLQWSVCRELWQNRSILIGPLAAGFILIASFVIGTIAAPERVAGLLTMAAETRHDAVARPYGFAAAMVALGALLVSVFYCLGALQGERVDRSILFWKSLPVSDTTTVLSKACIPLVVLPLLVLTVTLGVQAVMLLASTLAMIATGTDPAVLWRELPLLEMPIALLYGIGVMTVIQAPLYAWLLMVSAWARRRAALWAFLPLLGIGAAEQMVFGRHPRFRDLIEYLIMGPFARAFAVDPTRAAPPPVIDRIALLDPAAVFGGLGVWIGLGLTAAFLFIAIRLRLDREPA</sequence>
<feature type="transmembrane region" description="Helical" evidence="1">
    <location>
        <begin position="117"/>
        <end position="145"/>
    </location>
</feature>
<keyword evidence="1" id="KW-0812">Transmembrane</keyword>
<dbReference type="Proteomes" id="UP000316609">
    <property type="component" value="Unassembled WGS sequence"/>
</dbReference>
<gene>
    <name evidence="2" type="ORF">E6K78_00065</name>
</gene>
<accession>A0A538TYP4</accession>
<evidence type="ECO:0000313" key="2">
    <source>
        <dbReference type="EMBL" id="TMQ68774.1"/>
    </source>
</evidence>